<dbReference type="GO" id="GO:0006508">
    <property type="term" value="P:proteolysis"/>
    <property type="evidence" value="ECO:0007669"/>
    <property type="project" value="UniProtKB-KW"/>
</dbReference>
<gene>
    <name evidence="10" type="ORF">BK138_32380</name>
</gene>
<organism evidence="10 11">
    <name type="scientific">Paenibacillus rhizosphaerae</name>
    <dbReference type="NCBI Taxonomy" id="297318"/>
    <lineage>
        <taxon>Bacteria</taxon>
        <taxon>Bacillati</taxon>
        <taxon>Bacillota</taxon>
        <taxon>Bacilli</taxon>
        <taxon>Bacillales</taxon>
        <taxon>Paenibacillaceae</taxon>
        <taxon>Paenibacillus</taxon>
    </lineage>
</organism>
<dbReference type="EMBL" id="MRTP01000019">
    <property type="protein sequence ID" value="OMF46923.1"/>
    <property type="molecule type" value="Genomic_DNA"/>
</dbReference>
<proteinExistence type="inferred from homology"/>
<dbReference type="InterPro" id="IPR011356">
    <property type="entry name" value="Leucine_aapep/pepB"/>
</dbReference>
<dbReference type="Pfam" id="PF00883">
    <property type="entry name" value="Peptidase_M17"/>
    <property type="match status" value="1"/>
</dbReference>
<reference evidence="10 11" key="1">
    <citation type="submission" date="2016-11" db="EMBL/GenBank/DDBJ databases">
        <title>Paenibacillus species isolates.</title>
        <authorList>
            <person name="Beno S.M."/>
        </authorList>
    </citation>
    <scope>NUCLEOTIDE SEQUENCE [LARGE SCALE GENOMIC DNA]</scope>
    <source>
        <strain evidence="10 11">FSL R5-0378</strain>
    </source>
</reference>
<dbReference type="PANTHER" id="PTHR11963">
    <property type="entry name" value="LEUCINE AMINOPEPTIDASE-RELATED"/>
    <property type="match status" value="1"/>
</dbReference>
<dbReference type="AlphaFoldDB" id="A0A1R1E522"/>
<keyword evidence="11" id="KW-1185">Reference proteome</keyword>
<evidence type="ECO:0000259" key="9">
    <source>
        <dbReference type="Pfam" id="PF00883"/>
    </source>
</evidence>
<evidence type="ECO:0000256" key="5">
    <source>
        <dbReference type="ARBA" id="ARBA00033172"/>
    </source>
</evidence>
<evidence type="ECO:0000256" key="7">
    <source>
        <dbReference type="ARBA" id="ARBA00050021"/>
    </source>
</evidence>
<sequence length="103" mass="10751">MSEMRMDVAEATAVLGALDILVSSGAPANIAVLIPATENGPFENALLPGETIRYANGITVQVCNKAAEGRLILADALIHADAIGADESRLAETSESVITRNCW</sequence>
<evidence type="ECO:0000313" key="10">
    <source>
        <dbReference type="EMBL" id="OMF46923.1"/>
    </source>
</evidence>
<evidence type="ECO:0000256" key="8">
    <source>
        <dbReference type="ARBA" id="ARBA00050061"/>
    </source>
</evidence>
<dbReference type="GO" id="GO:0070006">
    <property type="term" value="F:metalloaminopeptidase activity"/>
    <property type="evidence" value="ECO:0007669"/>
    <property type="project" value="InterPro"/>
</dbReference>
<dbReference type="STRING" id="297318.BK138_32380"/>
<dbReference type="Proteomes" id="UP000187172">
    <property type="component" value="Unassembled WGS sequence"/>
</dbReference>
<comment type="function">
    <text evidence="6">Presumably involved in the processing and regular turnover of intracellular proteins. Catalyzes the removal of unsubstituted N-terminal amino acids from various peptides.</text>
</comment>
<accession>A0A1R1E522</accession>
<evidence type="ECO:0000256" key="2">
    <source>
        <dbReference type="ARBA" id="ARBA00022438"/>
    </source>
</evidence>
<dbReference type="GO" id="GO:0005737">
    <property type="term" value="C:cytoplasm"/>
    <property type="evidence" value="ECO:0007669"/>
    <property type="project" value="InterPro"/>
</dbReference>
<evidence type="ECO:0000256" key="3">
    <source>
        <dbReference type="ARBA" id="ARBA00022670"/>
    </source>
</evidence>
<dbReference type="PANTHER" id="PTHR11963:SF20">
    <property type="entry name" value="PEPTIDASE B"/>
    <property type="match status" value="1"/>
</dbReference>
<keyword evidence="3" id="KW-0645">Protease</keyword>
<name>A0A1R1E522_9BACL</name>
<keyword evidence="2" id="KW-0031">Aminopeptidase</keyword>
<feature type="domain" description="Cytosol aminopeptidase" evidence="9">
    <location>
        <begin position="1"/>
        <end position="81"/>
    </location>
</feature>
<evidence type="ECO:0000256" key="1">
    <source>
        <dbReference type="ARBA" id="ARBA00009528"/>
    </source>
</evidence>
<evidence type="ECO:0000256" key="6">
    <source>
        <dbReference type="ARBA" id="ARBA00049972"/>
    </source>
</evidence>
<dbReference type="InterPro" id="IPR000819">
    <property type="entry name" value="Peptidase_M17_C"/>
</dbReference>
<keyword evidence="4" id="KW-0378">Hydrolase</keyword>
<dbReference type="Gene3D" id="3.40.630.10">
    <property type="entry name" value="Zn peptidases"/>
    <property type="match status" value="1"/>
</dbReference>
<comment type="similarity">
    <text evidence="1">Belongs to the peptidase M17 family.</text>
</comment>
<dbReference type="SUPFAM" id="SSF53187">
    <property type="entry name" value="Zn-dependent exopeptidases"/>
    <property type="match status" value="1"/>
</dbReference>
<dbReference type="GO" id="GO:0030145">
    <property type="term" value="F:manganese ion binding"/>
    <property type="evidence" value="ECO:0007669"/>
    <property type="project" value="InterPro"/>
</dbReference>
<evidence type="ECO:0000313" key="11">
    <source>
        <dbReference type="Proteomes" id="UP000187172"/>
    </source>
</evidence>
<evidence type="ECO:0000256" key="4">
    <source>
        <dbReference type="ARBA" id="ARBA00022801"/>
    </source>
</evidence>
<dbReference type="PRINTS" id="PR00481">
    <property type="entry name" value="LAMNOPPTDASE"/>
</dbReference>
<comment type="caution">
    <text evidence="10">The sequence shown here is derived from an EMBL/GenBank/DDBJ whole genome shotgun (WGS) entry which is preliminary data.</text>
</comment>
<protein>
    <recommendedName>
        <fullName evidence="7">Probable cytosol aminopeptidase</fullName>
    </recommendedName>
    <alternativeName>
        <fullName evidence="8">Leucine aminopeptidase</fullName>
    </alternativeName>
    <alternativeName>
        <fullName evidence="5">Leucyl aminopeptidase</fullName>
    </alternativeName>
</protein>